<dbReference type="Proteomes" id="UP000791080">
    <property type="component" value="Unassembled WGS sequence"/>
</dbReference>
<dbReference type="Gene3D" id="1.10.287.540">
    <property type="entry name" value="Helix hairpin bin"/>
    <property type="match status" value="1"/>
</dbReference>
<name>A0ABT1JGF8_ACTCY</name>
<dbReference type="SUPFAM" id="SSF53335">
    <property type="entry name" value="S-adenosyl-L-methionine-dependent methyltransferases"/>
    <property type="match status" value="1"/>
</dbReference>
<organism evidence="1 2">
    <name type="scientific">Actinoalloteichus caeruleus DSM 43889</name>
    <dbReference type="NCBI Taxonomy" id="1120930"/>
    <lineage>
        <taxon>Bacteria</taxon>
        <taxon>Bacillati</taxon>
        <taxon>Actinomycetota</taxon>
        <taxon>Actinomycetes</taxon>
        <taxon>Pseudonocardiales</taxon>
        <taxon>Pseudonocardiaceae</taxon>
        <taxon>Actinoalloteichus</taxon>
        <taxon>Actinoalloteichus cyanogriseus</taxon>
    </lineage>
</organism>
<dbReference type="GO" id="GO:0008168">
    <property type="term" value="F:methyltransferase activity"/>
    <property type="evidence" value="ECO:0007669"/>
    <property type="project" value="UniProtKB-KW"/>
</dbReference>
<keyword evidence="1" id="KW-0489">Methyltransferase</keyword>
<sequence length="248" mass="25609">MGYQHAVTRENYQDLASGAVLRSAPGLPAFPVRLASEVFQRAVALRGRSGPVTVWDPCCGSGYLLTVLGLLHRAALSAVVASDLDERALSLARANLALLSDRGLTARAAELRALAERHGKPGYRETADTALRLRARLAGGGDVPVTVLAADAFDPAPAVADRFRDGPPDIVVTDVPYGERTDWLGPGASGGTAGMLGAVASVVPAETVLVVATRGRKVPLAGPRPAGSLRVGTRAVALLRAGQVVDPS</sequence>
<dbReference type="EMBL" id="AUBJ02000001">
    <property type="protein sequence ID" value="MCP2331600.1"/>
    <property type="molecule type" value="Genomic_DNA"/>
</dbReference>
<proteinExistence type="predicted"/>
<accession>A0ABT1JGF8</accession>
<dbReference type="InterPro" id="IPR029063">
    <property type="entry name" value="SAM-dependent_MTases_sf"/>
</dbReference>
<evidence type="ECO:0000313" key="1">
    <source>
        <dbReference type="EMBL" id="MCP2331600.1"/>
    </source>
</evidence>
<dbReference type="Pfam" id="PF11599">
    <property type="entry name" value="AviRa"/>
    <property type="match status" value="1"/>
</dbReference>
<dbReference type="RefSeq" id="WP_026418446.1">
    <property type="nucleotide sequence ID" value="NZ_AUBJ02000001.1"/>
</dbReference>
<dbReference type="InterPro" id="IPR024268">
    <property type="entry name" value="AviRa"/>
</dbReference>
<reference evidence="1 2" key="1">
    <citation type="submission" date="2013-07" db="EMBL/GenBank/DDBJ databases">
        <authorList>
            <consortium name="DOE Joint Genome Institute"/>
            <person name="Reeve W."/>
            <person name="Huntemann M."/>
            <person name="Han J."/>
            <person name="Chen A."/>
            <person name="Kyrpides N."/>
            <person name="Mavromatis K."/>
            <person name="Markowitz V."/>
            <person name="Palaniappan K."/>
            <person name="Ivanova N."/>
            <person name="Schaumberg A."/>
            <person name="Pati A."/>
            <person name="Liolios K."/>
            <person name="Nordberg H.P."/>
            <person name="Cantor M.N."/>
            <person name="Hua S.X."/>
            <person name="Woyke T."/>
        </authorList>
    </citation>
    <scope>NUCLEOTIDE SEQUENCE [LARGE SCALE GENOMIC DNA]</scope>
    <source>
        <strain evidence="1 2">DSM 43889</strain>
    </source>
</reference>
<keyword evidence="2" id="KW-1185">Reference proteome</keyword>
<protein>
    <submittedName>
        <fullName evidence="1">rRNA methyltransferase AviRa</fullName>
    </submittedName>
</protein>
<comment type="caution">
    <text evidence="1">The sequence shown here is derived from an EMBL/GenBank/DDBJ whole genome shotgun (WGS) entry which is preliminary data.</text>
</comment>
<gene>
    <name evidence="1" type="ORF">G443_001870</name>
</gene>
<reference evidence="1 2" key="2">
    <citation type="submission" date="2022-06" db="EMBL/GenBank/DDBJ databases">
        <title>Genomic Encyclopedia of Type Strains, Phase I: the one thousand microbial genomes (KMG-I) project.</title>
        <authorList>
            <person name="Kyrpides N."/>
        </authorList>
    </citation>
    <scope>NUCLEOTIDE SEQUENCE [LARGE SCALE GENOMIC DNA]</scope>
    <source>
        <strain evidence="1 2">DSM 43889</strain>
    </source>
</reference>
<dbReference type="GO" id="GO:0032259">
    <property type="term" value="P:methylation"/>
    <property type="evidence" value="ECO:0007669"/>
    <property type="project" value="UniProtKB-KW"/>
</dbReference>
<keyword evidence="1" id="KW-0808">Transferase</keyword>
<dbReference type="Gene3D" id="3.40.50.150">
    <property type="entry name" value="Vaccinia Virus protein VP39"/>
    <property type="match status" value="1"/>
</dbReference>
<evidence type="ECO:0000313" key="2">
    <source>
        <dbReference type="Proteomes" id="UP000791080"/>
    </source>
</evidence>